<dbReference type="AlphaFoldDB" id="A0A7G8PA19"/>
<accession>A0A7G8PA19</accession>
<dbReference type="RefSeq" id="WP_187095997.1">
    <property type="nucleotide sequence ID" value="NZ_CP059894.1"/>
</dbReference>
<sequence>MNASVRREAHLRQVAARQRRQLHKGRSRNPRAVGYGTFQIVDPVIGLLYSQEGRDSAYGLSLDEVARALGEVE</sequence>
<gene>
    <name evidence="2" type="ORF">HZU40_23620</name>
</gene>
<proteinExistence type="predicted"/>
<dbReference type="EMBL" id="CP059894">
    <property type="protein sequence ID" value="QNJ91185.1"/>
    <property type="molecule type" value="Genomic_DNA"/>
</dbReference>
<evidence type="ECO:0000256" key="1">
    <source>
        <dbReference type="SAM" id="MobiDB-lite"/>
    </source>
</evidence>
<evidence type="ECO:0000313" key="3">
    <source>
        <dbReference type="Proteomes" id="UP000515498"/>
    </source>
</evidence>
<evidence type="ECO:0000313" key="2">
    <source>
        <dbReference type="EMBL" id="QNJ91185.1"/>
    </source>
</evidence>
<dbReference type="Proteomes" id="UP000515498">
    <property type="component" value="Chromosome"/>
</dbReference>
<reference evidence="2 3" key="1">
    <citation type="submission" date="2020-07" db="EMBL/GenBank/DDBJ databases">
        <title>Draft genome sequence of four isobutane-metabolizing strains capable of cometabolically degrading diverse ether contaminants.</title>
        <authorList>
            <person name="Chen W."/>
            <person name="Faulkner N."/>
            <person name="Smith C."/>
            <person name="Hyman M."/>
        </authorList>
    </citation>
    <scope>NUCLEOTIDE SEQUENCE [LARGE SCALE GENOMIC DNA]</scope>
    <source>
        <strain evidence="2 3">2A</strain>
    </source>
</reference>
<feature type="region of interest" description="Disordered" evidence="1">
    <location>
        <begin position="1"/>
        <end position="30"/>
    </location>
</feature>
<feature type="compositionally biased region" description="Basic and acidic residues" evidence="1">
    <location>
        <begin position="1"/>
        <end position="11"/>
    </location>
</feature>
<protein>
    <submittedName>
        <fullName evidence="2">Uncharacterized protein</fullName>
    </submittedName>
</protein>
<dbReference type="KEGG" id="mflu:HZU40_23620"/>
<organism evidence="2 3">
    <name type="scientific">Mycolicibacterium fluoranthenivorans</name>
    <dbReference type="NCBI Taxonomy" id="258505"/>
    <lineage>
        <taxon>Bacteria</taxon>
        <taxon>Bacillati</taxon>
        <taxon>Actinomycetota</taxon>
        <taxon>Actinomycetes</taxon>
        <taxon>Mycobacteriales</taxon>
        <taxon>Mycobacteriaceae</taxon>
        <taxon>Mycolicibacterium</taxon>
    </lineage>
</organism>
<name>A0A7G8PA19_9MYCO</name>
<feature type="compositionally biased region" description="Basic residues" evidence="1">
    <location>
        <begin position="17"/>
        <end position="29"/>
    </location>
</feature>